<keyword evidence="3" id="KW-1185">Reference proteome</keyword>
<dbReference type="AlphaFoldDB" id="A0AAE1PA92"/>
<dbReference type="Proteomes" id="UP001292094">
    <property type="component" value="Unassembled WGS sequence"/>
</dbReference>
<organism evidence="2 3">
    <name type="scientific">Petrolisthes manimaculis</name>
    <dbReference type="NCBI Taxonomy" id="1843537"/>
    <lineage>
        <taxon>Eukaryota</taxon>
        <taxon>Metazoa</taxon>
        <taxon>Ecdysozoa</taxon>
        <taxon>Arthropoda</taxon>
        <taxon>Crustacea</taxon>
        <taxon>Multicrustacea</taxon>
        <taxon>Malacostraca</taxon>
        <taxon>Eumalacostraca</taxon>
        <taxon>Eucarida</taxon>
        <taxon>Decapoda</taxon>
        <taxon>Pleocyemata</taxon>
        <taxon>Anomura</taxon>
        <taxon>Galatheoidea</taxon>
        <taxon>Porcellanidae</taxon>
        <taxon>Petrolisthes</taxon>
    </lineage>
</organism>
<evidence type="ECO:0000313" key="3">
    <source>
        <dbReference type="Proteomes" id="UP001292094"/>
    </source>
</evidence>
<name>A0AAE1PA92_9EUCA</name>
<evidence type="ECO:0000256" key="1">
    <source>
        <dbReference type="SAM" id="MobiDB-lite"/>
    </source>
</evidence>
<reference evidence="2" key="1">
    <citation type="submission" date="2023-11" db="EMBL/GenBank/DDBJ databases">
        <title>Genome assemblies of two species of porcelain crab, Petrolisthes cinctipes and Petrolisthes manimaculis (Anomura: Porcellanidae).</title>
        <authorList>
            <person name="Angst P."/>
        </authorList>
    </citation>
    <scope>NUCLEOTIDE SEQUENCE</scope>
    <source>
        <strain evidence="2">PB745_02</strain>
        <tissue evidence="2">Gill</tissue>
    </source>
</reference>
<proteinExistence type="predicted"/>
<protein>
    <submittedName>
        <fullName evidence="2">Uncharacterized protein</fullName>
    </submittedName>
</protein>
<comment type="caution">
    <text evidence="2">The sequence shown here is derived from an EMBL/GenBank/DDBJ whole genome shotgun (WGS) entry which is preliminary data.</text>
</comment>
<evidence type="ECO:0000313" key="2">
    <source>
        <dbReference type="EMBL" id="KAK4304141.1"/>
    </source>
</evidence>
<dbReference type="EMBL" id="JAWZYT010002470">
    <property type="protein sequence ID" value="KAK4304141.1"/>
    <property type="molecule type" value="Genomic_DNA"/>
</dbReference>
<gene>
    <name evidence="2" type="ORF">Pmani_023890</name>
</gene>
<sequence>MKEERGEGLKWLVILDEKSESVYQTELEKTNEWLSEGREGRREGRLGSEEETVGEAVSEWKSEEAFVRERGRKEGV</sequence>
<feature type="region of interest" description="Disordered" evidence="1">
    <location>
        <begin position="35"/>
        <end position="57"/>
    </location>
</feature>
<feature type="compositionally biased region" description="Basic and acidic residues" evidence="1">
    <location>
        <begin position="35"/>
        <end position="48"/>
    </location>
</feature>
<accession>A0AAE1PA92</accession>